<sequence>MMVDDHAQGVGAGLGRMESEKEGHVGKMEICFRNGSIWEHNSRLLGMDQKALPDSQATHSSIILAVTRELGVKCLDDTGTPMFVIHVVHIIHTNSTQPPVDCRLHHLLMSENEAPATASPPAVSTSHDSSSINNETSYHKPFATLSRSTEYRSQSGSFDPKTLVSTSPIEYESSRHQPTATLSRTIEYRSQSGSFDPDTLVDSPETQILTMPSGSNKKTLKVLLLHGNLNICVYEAKALPNMDMFPRTVGDVFYREKNTSDPYVSIAITSAVIGKTYVIENCENPVWNQQFNVHVAYYASEIHFLVKDSDKVGSQLIGVVAIPVENIYNGSKIDGFFPLMNTNGRPFKNGASLGLAMQYIPVEGSSLYQNGVGAGPQYFGIPGTYFPLRKGGKVTLYQDAHVPNISLPNTELDSGMHYVHGTCWIDIFDAIKAARHLVYITGWSVWQKVKLVRETENAPKYTLGELLKSKSQEGVKVLLLVWDDPTSRNIMGYNMDGFMATHDEETKRFFKNSSVKVLLCPRVAGKKLSWVQKKEVGTIYTHHQKTVIVDADAGNGRRKIVSFIGGLDLCNGRYDNPTHPIFKTLETLHADDFHNPTFTGNLVGCPREPWHDLHSKIDGPAAYDLLKNFEERWLKASKVSGIKKLKASSHDDSLLKIDNMPEFLTVNDEPCLSDKDPEGWHVQIFRSIDSNSVKGFPKDPKEATAKNLACGKNVLIDMSIHSAYVTAIRAAQHFIYIENQYFIGSSFNWSSYKELGANNLIPMEIALKIASKIKANERFAVYVVIPMWPEGVPTGSATQRILFWQNKTMQMMYETIYNALLEVGLEEAYSPQDYLNFFCLGNREDSSLKDDFYFDHSPEALTRKSRRFMIYVHSKGMIVDDEYVIIGSANINQRSMEGARDTEIAMGAYQPHNTWARKHMDPRGQIYGYRMSLWAEHLGTIEEPFTHPETIECVRQVRSMAEANWAQFASNEISEMTGHLMKYPVRVDRMGRVRSLEGCEEFPDVGGQITGSFLGIQENLTI</sequence>
<protein>
    <submittedName>
        <fullName evidence="1">Uncharacterized protein</fullName>
    </submittedName>
</protein>
<keyword evidence="2" id="KW-1185">Reference proteome</keyword>
<proteinExistence type="predicted"/>
<organism evidence="1 2">
    <name type="scientific">Smallanthus sonchifolius</name>
    <dbReference type="NCBI Taxonomy" id="185202"/>
    <lineage>
        <taxon>Eukaryota</taxon>
        <taxon>Viridiplantae</taxon>
        <taxon>Streptophyta</taxon>
        <taxon>Embryophyta</taxon>
        <taxon>Tracheophyta</taxon>
        <taxon>Spermatophyta</taxon>
        <taxon>Magnoliopsida</taxon>
        <taxon>eudicotyledons</taxon>
        <taxon>Gunneridae</taxon>
        <taxon>Pentapetalae</taxon>
        <taxon>asterids</taxon>
        <taxon>campanulids</taxon>
        <taxon>Asterales</taxon>
        <taxon>Asteraceae</taxon>
        <taxon>Asteroideae</taxon>
        <taxon>Heliantheae alliance</taxon>
        <taxon>Millerieae</taxon>
        <taxon>Smallanthus</taxon>
    </lineage>
</organism>
<evidence type="ECO:0000313" key="1">
    <source>
        <dbReference type="EMBL" id="KAI3796578.1"/>
    </source>
</evidence>
<name>A0ACB9HMN6_9ASTR</name>
<dbReference type="EMBL" id="CM042029">
    <property type="protein sequence ID" value="KAI3796578.1"/>
    <property type="molecule type" value="Genomic_DNA"/>
</dbReference>
<reference evidence="2" key="1">
    <citation type="journal article" date="2022" name="Mol. Ecol. Resour.">
        <title>The genomes of chicory, endive, great burdock and yacon provide insights into Asteraceae palaeo-polyploidization history and plant inulin production.</title>
        <authorList>
            <person name="Fan W."/>
            <person name="Wang S."/>
            <person name="Wang H."/>
            <person name="Wang A."/>
            <person name="Jiang F."/>
            <person name="Liu H."/>
            <person name="Zhao H."/>
            <person name="Xu D."/>
            <person name="Zhang Y."/>
        </authorList>
    </citation>
    <scope>NUCLEOTIDE SEQUENCE [LARGE SCALE GENOMIC DNA]</scope>
    <source>
        <strain evidence="2">cv. Yunnan</strain>
    </source>
</reference>
<gene>
    <name evidence="1" type="ORF">L1987_39256</name>
</gene>
<reference evidence="1 2" key="2">
    <citation type="journal article" date="2022" name="Mol. Ecol. Resour.">
        <title>The genomes of chicory, endive, great burdock and yacon provide insights into Asteraceae paleo-polyploidization history and plant inulin production.</title>
        <authorList>
            <person name="Fan W."/>
            <person name="Wang S."/>
            <person name="Wang H."/>
            <person name="Wang A."/>
            <person name="Jiang F."/>
            <person name="Liu H."/>
            <person name="Zhao H."/>
            <person name="Xu D."/>
            <person name="Zhang Y."/>
        </authorList>
    </citation>
    <scope>NUCLEOTIDE SEQUENCE [LARGE SCALE GENOMIC DNA]</scope>
    <source>
        <strain evidence="2">cv. Yunnan</strain>
        <tissue evidence="1">Leaves</tissue>
    </source>
</reference>
<dbReference type="Proteomes" id="UP001056120">
    <property type="component" value="Linkage Group LG12"/>
</dbReference>
<comment type="caution">
    <text evidence="1">The sequence shown here is derived from an EMBL/GenBank/DDBJ whole genome shotgun (WGS) entry which is preliminary data.</text>
</comment>
<accession>A0ACB9HMN6</accession>
<evidence type="ECO:0000313" key="2">
    <source>
        <dbReference type="Proteomes" id="UP001056120"/>
    </source>
</evidence>